<evidence type="ECO:0000256" key="5">
    <source>
        <dbReference type="ARBA" id="ARBA00022741"/>
    </source>
</evidence>
<evidence type="ECO:0000313" key="13">
    <source>
        <dbReference type="Proteomes" id="UP000002020"/>
    </source>
</evidence>
<feature type="transmembrane region" description="Helical" evidence="10">
    <location>
        <begin position="288"/>
        <end position="313"/>
    </location>
</feature>
<dbReference type="InterPro" id="IPR018303">
    <property type="entry name" value="ATPase_P-typ_P_site"/>
</dbReference>
<dbReference type="NCBIfam" id="TIGR01494">
    <property type="entry name" value="ATPase_P-type"/>
    <property type="match status" value="2"/>
</dbReference>
<dbReference type="SUPFAM" id="SSF81660">
    <property type="entry name" value="Metal cation-transporting ATPase, ATP-binding domain N"/>
    <property type="match status" value="1"/>
</dbReference>
<dbReference type="KEGG" id="pml:ATP_00221"/>
<dbReference type="InterPro" id="IPR050510">
    <property type="entry name" value="Cation_transp_ATPase_P-type"/>
</dbReference>
<keyword evidence="3" id="KW-1003">Cell membrane</keyword>
<comment type="subcellular location">
    <subcellularLocation>
        <location evidence="1">Cell membrane</location>
        <topology evidence="1">Multi-pass membrane protein</topology>
    </subcellularLocation>
</comment>
<dbReference type="GO" id="GO:1990573">
    <property type="term" value="P:potassium ion import across plasma membrane"/>
    <property type="evidence" value="ECO:0007669"/>
    <property type="project" value="TreeGrafter"/>
</dbReference>
<dbReference type="PROSITE" id="PS00154">
    <property type="entry name" value="ATPASE_E1_E2"/>
    <property type="match status" value="1"/>
</dbReference>
<dbReference type="InterPro" id="IPR023299">
    <property type="entry name" value="ATPase_P-typ_cyto_dom_N"/>
</dbReference>
<dbReference type="EC" id="3.6.3.-" evidence="12"/>
<evidence type="ECO:0000256" key="8">
    <source>
        <dbReference type="ARBA" id="ARBA00022989"/>
    </source>
</evidence>
<dbReference type="InterPro" id="IPR004014">
    <property type="entry name" value="ATPase_P-typ_cation-transptr_N"/>
</dbReference>
<sequence length="915" mass="104056">MKILFAKKNLQELEKILATNIKKGLSSDKAKEKLNLEGKNKLKDFIKTSFWFKLKKQIQNFLVFILLISSFITLIIGFFTKNNSELFEGMLILLIVFFNALLGVFYENKSEKASIFINKKTLSYIKVLRDNKITMVLIENLVKGDVVFLETGNLVPADLRLIETYNLQIEESFLTGENIPIIKNNLIISNKETEILNCKNLVFKNTVVTYGKAKGLVIATGMKTEIGKIISLIQNTKKKNTPLENNINKLGKFLTIIILILIIINTFVILSKHYYLKEISLKIFQNTILTSISLAVAAIPEGLLTIITIILTLGMKKLLDKKTIIKNIRSLESLGATKIICTDKTGTLTENKLKITDLYLYENNYIINKKNILNQNVVKILNYGLLCNNADYDIEKNNENKKYCPYANNPIDQSFIDLGIFFKYDIPNLRNKNIKIYELPFDSKKKLMTTVHQNKEGYFAITKGAPEILLNICKYIDNKGKILIKNNNNLKLFENYLEKMSKKSLRILGLAYQKLNYNFNIKNNCDIQKIEKNLIFLGLISIKDNVKKEAFETIKIFKKAHIITIMITGDNINTAEAIATELKIFDKTKDLIITGDILNKMSEKEFNEKLHLIKVYARTNPENKLKIIDAWQKKGVIVAMIGDGVNDAPSIKKADIGISMGKSGTEISKTASDIIITDDNLLTITHAIKEGRNIFNSMQKSLIFLISCNTGEILAVLINTFFNSFLFSSNFLLLNAVQILWINLITDSLIAIALGIDSKEHNLMKKPPRNIKNNIINKNLILKIILEGIMIGSLTFASAMIGFNIHKNDIINNYKYAQTFAFMVLALSQLVHALNLINFRKSIFVVKPSNYLIKIFIFSCLLQFSTISLTFLKNILNLANLDFKDFLLIIILSLTPLFIIEILKKIKSSKFLNIL</sequence>
<keyword evidence="4 10" id="KW-0812">Transmembrane</keyword>
<feature type="transmembrane region" description="Helical" evidence="10">
    <location>
        <begin position="702"/>
        <end position="727"/>
    </location>
</feature>
<keyword evidence="8 10" id="KW-1133">Transmembrane helix</keyword>
<dbReference type="GO" id="GO:0036376">
    <property type="term" value="P:sodium ion export across plasma membrane"/>
    <property type="evidence" value="ECO:0007669"/>
    <property type="project" value="TreeGrafter"/>
</dbReference>
<dbReference type="SFLD" id="SFLDG00002">
    <property type="entry name" value="C1.7:_P-type_atpase_like"/>
    <property type="match status" value="1"/>
</dbReference>
<dbReference type="InterPro" id="IPR059000">
    <property type="entry name" value="ATPase_P-type_domA"/>
</dbReference>
<feature type="transmembrane region" description="Helical" evidence="10">
    <location>
        <begin position="253"/>
        <end position="276"/>
    </location>
</feature>
<dbReference type="Pfam" id="PF13246">
    <property type="entry name" value="Cation_ATPase"/>
    <property type="match status" value="1"/>
</dbReference>
<feature type="transmembrane region" description="Helical" evidence="10">
    <location>
        <begin position="886"/>
        <end position="903"/>
    </location>
</feature>
<comment type="similarity">
    <text evidence="2">Belongs to the cation transport ATPase (P-type) (TC 3.A.3) family. Type IIA subfamily.</text>
</comment>
<feature type="transmembrane region" description="Helical" evidence="10">
    <location>
        <begin position="86"/>
        <end position="106"/>
    </location>
</feature>
<keyword evidence="5" id="KW-0547">Nucleotide-binding</keyword>
<dbReference type="InterPro" id="IPR008250">
    <property type="entry name" value="ATPase_P-typ_transduc_dom_A_sf"/>
</dbReference>
<dbReference type="GO" id="GO:0005524">
    <property type="term" value="F:ATP binding"/>
    <property type="evidence" value="ECO:0007669"/>
    <property type="project" value="UniProtKB-KW"/>
</dbReference>
<dbReference type="InterPro" id="IPR006068">
    <property type="entry name" value="ATPase_P-typ_cation-transptr_C"/>
</dbReference>
<dbReference type="Gene3D" id="3.40.1110.10">
    <property type="entry name" value="Calcium-transporting ATPase, cytoplasmic domain N"/>
    <property type="match status" value="1"/>
</dbReference>
<dbReference type="GO" id="GO:1902600">
    <property type="term" value="P:proton transmembrane transport"/>
    <property type="evidence" value="ECO:0007669"/>
    <property type="project" value="TreeGrafter"/>
</dbReference>
<dbReference type="STRING" id="37692.ATP_00221"/>
<dbReference type="InterPro" id="IPR044492">
    <property type="entry name" value="P_typ_ATPase_HD_dom"/>
</dbReference>
<dbReference type="SFLD" id="SFLDS00003">
    <property type="entry name" value="Haloacid_Dehalogenase"/>
    <property type="match status" value="1"/>
</dbReference>
<feature type="transmembrane region" description="Helical" evidence="10">
    <location>
        <begin position="817"/>
        <end position="839"/>
    </location>
</feature>
<dbReference type="InterPro" id="IPR001757">
    <property type="entry name" value="P_typ_ATPase"/>
</dbReference>
<keyword evidence="6" id="KW-0067">ATP-binding</keyword>
<organism evidence="13">
    <name type="scientific">Phytoplasma mali (strain AT)</name>
    <dbReference type="NCBI Taxonomy" id="482235"/>
    <lineage>
        <taxon>Bacteria</taxon>
        <taxon>Bacillati</taxon>
        <taxon>Mycoplasmatota</taxon>
        <taxon>Mollicutes</taxon>
        <taxon>Acholeplasmatales</taxon>
        <taxon>Acholeplasmataceae</taxon>
        <taxon>Candidatus Phytoplasma</taxon>
        <taxon>16SrX (Apple proliferation group)</taxon>
    </lineage>
</organism>
<feature type="domain" description="Cation-transporting P-type ATPase N-terminal" evidence="11">
    <location>
        <begin position="4"/>
        <end position="78"/>
    </location>
</feature>
<dbReference type="InterPro" id="IPR023298">
    <property type="entry name" value="ATPase_P-typ_TM_dom_sf"/>
</dbReference>
<dbReference type="Pfam" id="PF00122">
    <property type="entry name" value="E1-E2_ATPase"/>
    <property type="match status" value="1"/>
</dbReference>
<evidence type="ECO:0000256" key="6">
    <source>
        <dbReference type="ARBA" id="ARBA00022840"/>
    </source>
</evidence>
<dbReference type="PRINTS" id="PR00120">
    <property type="entry name" value="HATPASE"/>
</dbReference>
<evidence type="ECO:0000256" key="9">
    <source>
        <dbReference type="ARBA" id="ARBA00023136"/>
    </source>
</evidence>
<dbReference type="Gene3D" id="1.20.1110.10">
    <property type="entry name" value="Calcium-transporting ATPase, transmembrane domain"/>
    <property type="match status" value="1"/>
</dbReference>
<evidence type="ECO:0000313" key="12">
    <source>
        <dbReference type="EMBL" id="CAP18408.1"/>
    </source>
</evidence>
<evidence type="ECO:0000259" key="11">
    <source>
        <dbReference type="SMART" id="SM00831"/>
    </source>
</evidence>
<dbReference type="Gene3D" id="2.70.150.10">
    <property type="entry name" value="Calcium-transporting ATPase, cytoplasmic transduction domain A"/>
    <property type="match status" value="1"/>
</dbReference>
<protein>
    <submittedName>
        <fullName evidence="12">P-type ATPase exporting cations (Probably Ca2+)</fullName>
        <ecNumber evidence="12">3.6.3.-</ecNumber>
    </submittedName>
</protein>
<evidence type="ECO:0000256" key="4">
    <source>
        <dbReference type="ARBA" id="ARBA00022692"/>
    </source>
</evidence>
<dbReference type="eggNOG" id="COG0474">
    <property type="taxonomic scope" value="Bacteria"/>
</dbReference>
<gene>
    <name evidence="12" type="ordered locus">ATP_00221</name>
</gene>
<dbReference type="GO" id="GO:0005391">
    <property type="term" value="F:P-type sodium:potassium-exchanging transporter activity"/>
    <property type="evidence" value="ECO:0007669"/>
    <property type="project" value="TreeGrafter"/>
</dbReference>
<dbReference type="Pfam" id="PF00690">
    <property type="entry name" value="Cation_ATPase_N"/>
    <property type="match status" value="1"/>
</dbReference>
<feature type="transmembrane region" description="Helical" evidence="10">
    <location>
        <begin position="61"/>
        <end position="80"/>
    </location>
</feature>
<dbReference type="EMBL" id="CU469464">
    <property type="protein sequence ID" value="CAP18408.1"/>
    <property type="molecule type" value="Genomic_DNA"/>
</dbReference>
<dbReference type="GO" id="GO:0030007">
    <property type="term" value="P:intracellular potassium ion homeostasis"/>
    <property type="evidence" value="ECO:0007669"/>
    <property type="project" value="TreeGrafter"/>
</dbReference>
<dbReference type="Proteomes" id="UP000002020">
    <property type="component" value="Chromosome"/>
</dbReference>
<proteinExistence type="inferred from homology"/>
<evidence type="ECO:0000256" key="1">
    <source>
        <dbReference type="ARBA" id="ARBA00004651"/>
    </source>
</evidence>
<feature type="transmembrane region" description="Helical" evidence="10">
    <location>
        <begin position="780"/>
        <end position="805"/>
    </location>
</feature>
<feature type="transmembrane region" description="Helical" evidence="10">
    <location>
        <begin position="851"/>
        <end position="871"/>
    </location>
</feature>
<evidence type="ECO:0000256" key="2">
    <source>
        <dbReference type="ARBA" id="ARBA00005675"/>
    </source>
</evidence>
<name>B3QZM1_PHYMT</name>
<dbReference type="Gene3D" id="3.40.50.1000">
    <property type="entry name" value="HAD superfamily/HAD-like"/>
    <property type="match status" value="1"/>
</dbReference>
<evidence type="ECO:0000256" key="10">
    <source>
        <dbReference type="SAM" id="Phobius"/>
    </source>
</evidence>
<evidence type="ECO:0000256" key="7">
    <source>
        <dbReference type="ARBA" id="ARBA00022967"/>
    </source>
</evidence>
<dbReference type="InterPro" id="IPR036412">
    <property type="entry name" value="HAD-like_sf"/>
</dbReference>
<reference evidence="12 13" key="1">
    <citation type="journal article" date="2008" name="BMC Genomics">
        <title>The linear chromosome of the plant-pathogenic mycoplasma 'Candidatus Phytoplasma mali'.</title>
        <authorList>
            <person name="Kube M."/>
            <person name="Schneider B."/>
            <person name="Kuhl H."/>
            <person name="Dandekar T."/>
            <person name="Heitmann K."/>
            <person name="Migdoll A.M."/>
            <person name="Reinhardt R."/>
            <person name="Seemueller E."/>
        </authorList>
    </citation>
    <scope>NUCLEOTIDE SEQUENCE [LARGE SCALE GENOMIC DNA]</scope>
    <source>
        <strain evidence="12 13">AT</strain>
    </source>
</reference>
<keyword evidence="7" id="KW-1278">Translocase</keyword>
<dbReference type="PRINTS" id="PR00119">
    <property type="entry name" value="CATATPASE"/>
</dbReference>
<dbReference type="GO" id="GO:0005886">
    <property type="term" value="C:plasma membrane"/>
    <property type="evidence" value="ECO:0007669"/>
    <property type="project" value="UniProtKB-SubCell"/>
</dbReference>
<keyword evidence="13" id="KW-1185">Reference proteome</keyword>
<accession>B3QZM1</accession>
<dbReference type="AlphaFoldDB" id="B3QZM1"/>
<dbReference type="GO" id="GO:0016887">
    <property type="term" value="F:ATP hydrolysis activity"/>
    <property type="evidence" value="ECO:0007669"/>
    <property type="project" value="InterPro"/>
</dbReference>
<dbReference type="PANTHER" id="PTHR43294:SF21">
    <property type="entry name" value="CATION TRANSPORTING ATPASE"/>
    <property type="match status" value="1"/>
</dbReference>
<dbReference type="SMART" id="SM00831">
    <property type="entry name" value="Cation_ATPase_N"/>
    <property type="match status" value="1"/>
</dbReference>
<dbReference type="SUPFAM" id="SSF81653">
    <property type="entry name" value="Calcium ATPase, transduction domain A"/>
    <property type="match status" value="1"/>
</dbReference>
<dbReference type="HOGENOM" id="CLU_002360_3_3_14"/>
<dbReference type="SUPFAM" id="SSF56784">
    <property type="entry name" value="HAD-like"/>
    <property type="match status" value="1"/>
</dbReference>
<keyword evidence="9 10" id="KW-0472">Membrane</keyword>
<evidence type="ECO:0000256" key="3">
    <source>
        <dbReference type="ARBA" id="ARBA00022475"/>
    </source>
</evidence>
<dbReference type="SFLD" id="SFLDF00027">
    <property type="entry name" value="p-type_atpase"/>
    <property type="match status" value="1"/>
</dbReference>
<dbReference type="InterPro" id="IPR023214">
    <property type="entry name" value="HAD_sf"/>
</dbReference>
<feature type="transmembrane region" description="Helical" evidence="10">
    <location>
        <begin position="739"/>
        <end position="759"/>
    </location>
</feature>
<dbReference type="SUPFAM" id="SSF81665">
    <property type="entry name" value="Calcium ATPase, transmembrane domain M"/>
    <property type="match status" value="1"/>
</dbReference>
<dbReference type="PANTHER" id="PTHR43294">
    <property type="entry name" value="SODIUM/POTASSIUM-TRANSPORTING ATPASE SUBUNIT ALPHA"/>
    <property type="match status" value="1"/>
</dbReference>
<dbReference type="Pfam" id="PF00689">
    <property type="entry name" value="Cation_ATPase_C"/>
    <property type="match status" value="1"/>
</dbReference>
<dbReference type="GO" id="GO:0006883">
    <property type="term" value="P:intracellular sodium ion homeostasis"/>
    <property type="evidence" value="ECO:0007669"/>
    <property type="project" value="TreeGrafter"/>
</dbReference>
<dbReference type="PROSITE" id="PS01229">
    <property type="entry name" value="COF_2"/>
    <property type="match status" value="1"/>
</dbReference>
<keyword evidence="12" id="KW-0378">Hydrolase</keyword>